<keyword evidence="1" id="KW-1133">Transmembrane helix</keyword>
<comment type="caution">
    <text evidence="2">The sequence shown here is derived from an EMBL/GenBank/DDBJ whole genome shotgun (WGS) entry which is preliminary data.</text>
</comment>
<dbReference type="Proteomes" id="UP000236654">
    <property type="component" value="Unassembled WGS sequence"/>
</dbReference>
<feature type="transmembrane region" description="Helical" evidence="1">
    <location>
        <begin position="959"/>
        <end position="977"/>
    </location>
</feature>
<accession>A0A2I0R4M8</accession>
<keyword evidence="1" id="KW-0472">Membrane</keyword>
<keyword evidence="1" id="KW-0812">Transmembrane</keyword>
<feature type="transmembrane region" description="Helical" evidence="1">
    <location>
        <begin position="378"/>
        <end position="396"/>
    </location>
</feature>
<evidence type="ECO:0000256" key="1">
    <source>
        <dbReference type="SAM" id="Phobius"/>
    </source>
</evidence>
<dbReference type="EMBL" id="PJNI01000002">
    <property type="protein sequence ID" value="PKR81541.1"/>
    <property type="molecule type" value="Genomic_DNA"/>
</dbReference>
<evidence type="ECO:0000313" key="3">
    <source>
        <dbReference type="Proteomes" id="UP000236654"/>
    </source>
</evidence>
<feature type="transmembrane region" description="Helical" evidence="1">
    <location>
        <begin position="201"/>
        <end position="219"/>
    </location>
</feature>
<dbReference type="PANTHER" id="PTHR38454:SF1">
    <property type="entry name" value="INTEGRAL MEMBRANE PROTEIN"/>
    <property type="match status" value="1"/>
</dbReference>
<organism evidence="2 3">
    <name type="scientific">Brumimicrobium salinarum</name>
    <dbReference type="NCBI Taxonomy" id="2058658"/>
    <lineage>
        <taxon>Bacteria</taxon>
        <taxon>Pseudomonadati</taxon>
        <taxon>Bacteroidota</taxon>
        <taxon>Flavobacteriia</taxon>
        <taxon>Flavobacteriales</taxon>
        <taxon>Crocinitomicaceae</taxon>
        <taxon>Brumimicrobium</taxon>
    </lineage>
</organism>
<protein>
    <recommendedName>
        <fullName evidence="4">YfhO family protein</fullName>
    </recommendedName>
</protein>
<dbReference type="InterPro" id="IPR018580">
    <property type="entry name" value="Uncharacterised_YfhO"/>
</dbReference>
<dbReference type="AlphaFoldDB" id="A0A2I0R4M8"/>
<feature type="transmembrane region" description="Helical" evidence="1">
    <location>
        <begin position="450"/>
        <end position="470"/>
    </location>
</feature>
<feature type="transmembrane region" description="Helical" evidence="1">
    <location>
        <begin position="132"/>
        <end position="152"/>
    </location>
</feature>
<sequence>MSSTMRKINLKSLLKHNWIHLLAFALFIITTLIYFQPQFSGYGLKQHDIEQFKGASNEIAHYREVADEEPLWTNSMFGGMPSYQISTKYDGNILSHAYKAFHLWMSSPAGMFFAYLLGFYLMLLFMKVNPKVAILGAFAFAFSSYYIIVLQAGHNTKAAAIGFAPPLIGAFYMAYRHNLKWGILLTALFMTLEVMSNHVQVTYYIGMILLFLGIAEFIYQLKNRRLLHFAKVTGGLLIAYVFALGMNYGNLSLTNDYAKHTIRGGNDITIGVDGSANNKNTTSGLDKDYITQWSYGIKESMTLISPNIKGGGSAALSNSQFSDLLREPEMRSKATLVAQNNIYWGNQPFTSGPVYIGIIVFFLAVLGMIYLKGPFKWGLLAATLLALMLSWGKNFMGLTDFFIDYIPFYNKFRAVTIILVVVELTIPLLAVLFLNELFKRKEEIKDRIQPFYIASGIMAGLLVILTFTGLGDGYLSNEEANLVYGYEDQVRAQLANEDPQVLLENGIDINNPNQVQQVVDQQMKRVDSQFSALIEVRKSIYQSSMLRSLLFLVIGFVLIWLYLKKPIRKEYILFGLLAFILIDLVPISLNYLNNKKSNGRAYDYWVKSTEKDFPVSPTKADKQILEQEIAQDPTLKKKIEAVKVDKNGPRGRVNNDELWLKKFQTLGLNTNYRVYEPALGFNSSRASYFHKAINGYHGAKLRRIQNVKDFHINYNNMDVLNMLNVKYFIQKNQVNRNPMALGNAWFVKEVNVQPTANQEILALGNRFLIESTQAAQLIVNNKLKASDTISGREKLKLFTGDTITLDISPVVNSGTNSSYVVDVNGQTNWIPTAELKKDSLNSFETLVNIQKIHDFDPQNEVIINEEDATRLPSLTFSGNGQIEMTSYAPNALTYKVDIDEPQFAVFSEIYYPDGWNAYVNGEKVDIMRVNYLLRGMLLEAGSYDLEMKFEVQKYKTANMISFTGSLLLILLILGFAIKDFILNKSNE</sequence>
<proteinExistence type="predicted"/>
<feature type="transmembrane region" description="Helical" evidence="1">
    <location>
        <begin position="570"/>
        <end position="592"/>
    </location>
</feature>
<evidence type="ECO:0000313" key="2">
    <source>
        <dbReference type="EMBL" id="PKR81541.1"/>
    </source>
</evidence>
<feature type="transmembrane region" description="Helical" evidence="1">
    <location>
        <begin position="416"/>
        <end position="438"/>
    </location>
</feature>
<feature type="transmembrane region" description="Helical" evidence="1">
    <location>
        <begin position="226"/>
        <end position="246"/>
    </location>
</feature>
<feature type="transmembrane region" description="Helical" evidence="1">
    <location>
        <begin position="18"/>
        <end position="35"/>
    </location>
</feature>
<name>A0A2I0R4M8_9FLAO</name>
<dbReference type="PANTHER" id="PTHR38454">
    <property type="entry name" value="INTEGRAL MEMBRANE PROTEIN-RELATED"/>
    <property type="match status" value="1"/>
</dbReference>
<feature type="transmembrane region" description="Helical" evidence="1">
    <location>
        <begin position="354"/>
        <end position="371"/>
    </location>
</feature>
<feature type="transmembrane region" description="Helical" evidence="1">
    <location>
        <begin position="101"/>
        <end position="125"/>
    </location>
</feature>
<gene>
    <name evidence="2" type="ORF">CW751_03175</name>
</gene>
<keyword evidence="3" id="KW-1185">Reference proteome</keyword>
<reference evidence="2 3" key="1">
    <citation type="submission" date="2017-12" db="EMBL/GenBank/DDBJ databases">
        <title>The draft genome sequence of Brumimicrobium saltpan LHR20.</title>
        <authorList>
            <person name="Do Z.-J."/>
            <person name="Luo H.-R."/>
        </authorList>
    </citation>
    <scope>NUCLEOTIDE SEQUENCE [LARGE SCALE GENOMIC DNA]</scope>
    <source>
        <strain evidence="2 3">LHR20</strain>
    </source>
</reference>
<feature type="transmembrane region" description="Helical" evidence="1">
    <location>
        <begin position="545"/>
        <end position="563"/>
    </location>
</feature>
<evidence type="ECO:0008006" key="4">
    <source>
        <dbReference type="Google" id="ProtNLM"/>
    </source>
</evidence>